<evidence type="ECO:0000313" key="2">
    <source>
        <dbReference type="EMBL" id="SLM92553.1"/>
    </source>
</evidence>
<gene>
    <name evidence="2" type="ORF">FM105_03205</name>
</gene>
<dbReference type="SUPFAM" id="SSF109854">
    <property type="entry name" value="DinB/YfiT-like putative metalloenzymes"/>
    <property type="match status" value="1"/>
</dbReference>
<accession>A0A1X6X266</accession>
<dbReference type="RefSeq" id="WP_087004639.1">
    <property type="nucleotide sequence ID" value="NZ_FWFF01000003.1"/>
</dbReference>
<sequence>MTEHAPPPAETDTRDWTFVIDEGCEQCGYAPHDPATTAQRLLALPSRWNAVLRRDDAAVRPRDGVWSPLEYAGHSRDLAIALGERITAMLDAQNPTFADYDGEAEAVRGEFWAADPAQVAREIEQGTGASAAVFDRVTDGDWDRTGQRSDGFTFTVATLSRYLVHDLEHHLHDVDG</sequence>
<dbReference type="EMBL" id="FWFF01000003">
    <property type="protein sequence ID" value="SLM92553.1"/>
    <property type="molecule type" value="Genomic_DNA"/>
</dbReference>
<dbReference type="Gene3D" id="1.20.120.450">
    <property type="entry name" value="dinb family like domain"/>
    <property type="match status" value="1"/>
</dbReference>
<protein>
    <recommendedName>
        <fullName evidence="1">DinB-like domain-containing protein</fullName>
    </recommendedName>
</protein>
<dbReference type="InterPro" id="IPR034660">
    <property type="entry name" value="DinB/YfiT-like"/>
</dbReference>
<reference evidence="3" key="1">
    <citation type="submission" date="2017-02" db="EMBL/GenBank/DDBJ databases">
        <authorList>
            <person name="Dridi B."/>
        </authorList>
    </citation>
    <scope>NUCLEOTIDE SEQUENCE [LARGE SCALE GENOMIC DNA]</scope>
    <source>
        <strain evidence="3">B Co 03.10</strain>
    </source>
</reference>
<proteinExistence type="predicted"/>
<dbReference type="InterPro" id="IPR024775">
    <property type="entry name" value="DinB-like"/>
</dbReference>
<organism evidence="2 3">
    <name type="scientific">Brevibacterium yomogidense</name>
    <dbReference type="NCBI Taxonomy" id="946573"/>
    <lineage>
        <taxon>Bacteria</taxon>
        <taxon>Bacillati</taxon>
        <taxon>Actinomycetota</taxon>
        <taxon>Actinomycetes</taxon>
        <taxon>Micrococcales</taxon>
        <taxon>Brevibacteriaceae</taxon>
        <taxon>Brevibacterium</taxon>
    </lineage>
</organism>
<feature type="domain" description="DinB-like" evidence="1">
    <location>
        <begin position="56"/>
        <end position="172"/>
    </location>
</feature>
<dbReference type="Proteomes" id="UP000196581">
    <property type="component" value="Unassembled WGS sequence"/>
</dbReference>
<evidence type="ECO:0000313" key="3">
    <source>
        <dbReference type="Proteomes" id="UP000196581"/>
    </source>
</evidence>
<dbReference type="Pfam" id="PF12867">
    <property type="entry name" value="DinB_2"/>
    <property type="match status" value="1"/>
</dbReference>
<evidence type="ECO:0000259" key="1">
    <source>
        <dbReference type="Pfam" id="PF12867"/>
    </source>
</evidence>
<name>A0A1X6X266_9MICO</name>
<keyword evidence="3" id="KW-1185">Reference proteome</keyword>
<dbReference type="AlphaFoldDB" id="A0A1X6X266"/>